<sequence length="177" mass="20004">MKSVKFSNMELQAVMKFLFLQKKTLKEIHEFMMQTLSDKCPSYSTVKKRCASFQCGDFETEDAARSGRPSTVSTPEIVDHVHDLILADQQISAKRIAETLQISRERVGFIIHEQQGMQKLPAKSMPKLETFKLILQHFQLDDTSFSPLAQCTAVPLESSQTSCSLTDPHTTLIPTPR</sequence>
<dbReference type="InterPro" id="IPR052709">
    <property type="entry name" value="Transposase-MT_Hybrid"/>
</dbReference>
<evidence type="ECO:0000313" key="2">
    <source>
        <dbReference type="Ensembl" id="ENSSMRP00000000303.1"/>
    </source>
</evidence>
<protein>
    <recommendedName>
        <fullName evidence="1">Mos1 transposase HTH domain-containing protein</fullName>
    </recommendedName>
</protein>
<dbReference type="InterPro" id="IPR041426">
    <property type="entry name" value="Mos1_HTH"/>
</dbReference>
<dbReference type="Proteomes" id="UP000694421">
    <property type="component" value="Unplaced"/>
</dbReference>
<proteinExistence type="predicted"/>
<feature type="domain" description="Mos1 transposase HTH" evidence="1">
    <location>
        <begin position="10"/>
        <end position="57"/>
    </location>
</feature>
<evidence type="ECO:0000259" key="1">
    <source>
        <dbReference type="Pfam" id="PF17906"/>
    </source>
</evidence>
<keyword evidence="3" id="KW-1185">Reference proteome</keyword>
<dbReference type="Pfam" id="PF17906">
    <property type="entry name" value="HTH_48"/>
    <property type="match status" value="1"/>
</dbReference>
<reference evidence="2" key="2">
    <citation type="submission" date="2025-09" db="UniProtKB">
        <authorList>
            <consortium name="Ensembl"/>
        </authorList>
    </citation>
    <scope>IDENTIFICATION</scope>
</reference>
<dbReference type="OMA" id="CHIWNED"/>
<dbReference type="Ensembl" id="ENSSMRT00000000382.1">
    <property type="protein sequence ID" value="ENSSMRP00000000303.1"/>
    <property type="gene ID" value="ENSSMRG00000000290.1"/>
</dbReference>
<dbReference type="AlphaFoldDB" id="A0A8D0DII8"/>
<organism evidence="2 3">
    <name type="scientific">Salvator merianae</name>
    <name type="common">Argentine black and white tegu</name>
    <name type="synonym">Tupinambis merianae</name>
    <dbReference type="NCBI Taxonomy" id="96440"/>
    <lineage>
        <taxon>Eukaryota</taxon>
        <taxon>Metazoa</taxon>
        <taxon>Chordata</taxon>
        <taxon>Craniata</taxon>
        <taxon>Vertebrata</taxon>
        <taxon>Euteleostomi</taxon>
        <taxon>Lepidosauria</taxon>
        <taxon>Squamata</taxon>
        <taxon>Bifurcata</taxon>
        <taxon>Unidentata</taxon>
        <taxon>Episquamata</taxon>
        <taxon>Laterata</taxon>
        <taxon>Teiioidea</taxon>
        <taxon>Teiidae</taxon>
        <taxon>Salvator</taxon>
    </lineage>
</organism>
<accession>A0A8D0DII8</accession>
<reference evidence="2" key="1">
    <citation type="submission" date="2025-08" db="UniProtKB">
        <authorList>
            <consortium name="Ensembl"/>
        </authorList>
    </citation>
    <scope>IDENTIFICATION</scope>
</reference>
<evidence type="ECO:0000313" key="3">
    <source>
        <dbReference type="Proteomes" id="UP000694421"/>
    </source>
</evidence>
<dbReference type="PANTHER" id="PTHR46060:SF1">
    <property type="entry name" value="MARINER MOS1 TRANSPOSASE-LIKE PROTEIN"/>
    <property type="match status" value="1"/>
</dbReference>
<dbReference type="PANTHER" id="PTHR46060">
    <property type="entry name" value="MARINER MOS1 TRANSPOSASE-LIKE PROTEIN"/>
    <property type="match status" value="1"/>
</dbReference>
<name>A0A8D0DII8_SALMN</name>